<dbReference type="EMBL" id="MDLC01000012">
    <property type="protein sequence ID" value="ODS24228.1"/>
    <property type="molecule type" value="Genomic_DNA"/>
</dbReference>
<dbReference type="AlphaFoldDB" id="A0A1D2QRK1"/>
<dbReference type="Proteomes" id="UP000242502">
    <property type="component" value="Unassembled WGS sequence"/>
</dbReference>
<gene>
    <name evidence="1" type="ORF">AB835_04965</name>
</gene>
<sequence>MYPDNMIYRGNHDPVVADYKNLSLLKTACELIVNSPTEMISVLNPNFDIFFFVLNPNARNTGQFGAQRKISPIDSAC</sequence>
<reference evidence="1 2" key="1">
    <citation type="journal article" date="2016" name="Appl. Environ. Microbiol.">
        <title>Lack of Overt Genome Reduction in the Bryostatin-Producing Bryozoan Symbiont "Candidatus Endobugula sertula".</title>
        <authorList>
            <person name="Miller I.J."/>
            <person name="Vanee N."/>
            <person name="Fong S.S."/>
            <person name="Lim-Fong G.E."/>
            <person name="Kwan J.C."/>
        </authorList>
    </citation>
    <scope>NUCLEOTIDE SEQUENCE [LARGE SCALE GENOMIC DNA]</scope>
    <source>
        <strain evidence="1">AB1-4</strain>
    </source>
</reference>
<proteinExistence type="predicted"/>
<protein>
    <submittedName>
        <fullName evidence="1">Uncharacterized protein</fullName>
    </submittedName>
</protein>
<name>A0A1D2QRK1_9GAMM</name>
<evidence type="ECO:0000313" key="2">
    <source>
        <dbReference type="Proteomes" id="UP000242502"/>
    </source>
</evidence>
<evidence type="ECO:0000313" key="1">
    <source>
        <dbReference type="EMBL" id="ODS24228.1"/>
    </source>
</evidence>
<organism evidence="1 2">
    <name type="scientific">Candidatus Endobugula sertula</name>
    <name type="common">Bugula neritina bacterial symbiont</name>
    <dbReference type="NCBI Taxonomy" id="62101"/>
    <lineage>
        <taxon>Bacteria</taxon>
        <taxon>Pseudomonadati</taxon>
        <taxon>Pseudomonadota</taxon>
        <taxon>Gammaproteobacteria</taxon>
        <taxon>Cellvibrionales</taxon>
        <taxon>Cellvibrionaceae</taxon>
        <taxon>Candidatus Endobugula</taxon>
    </lineage>
</organism>
<comment type="caution">
    <text evidence="1">The sequence shown here is derived from an EMBL/GenBank/DDBJ whole genome shotgun (WGS) entry which is preliminary data.</text>
</comment>
<accession>A0A1D2QRK1</accession>